<dbReference type="RefSeq" id="YP_010676633.1">
    <property type="nucleotide sequence ID" value="NC_071014.1"/>
</dbReference>
<reference evidence="2 3" key="1">
    <citation type="submission" date="2018-10" db="EMBL/GenBank/DDBJ databases">
        <authorList>
            <person name="Zack K."/>
            <person name="Garlena R.A."/>
            <person name="Russell D.A."/>
            <person name="Pope W.H."/>
            <person name="Jacobs-Sera D."/>
            <person name="Hatfull G.F."/>
        </authorList>
    </citation>
    <scope>NUCLEOTIDE SEQUENCE [LARGE SCALE GENOMIC DNA]</scope>
</reference>
<accession>A0A3G3LYS8</accession>
<evidence type="ECO:0000313" key="2">
    <source>
        <dbReference type="EMBL" id="AYQ99278.1"/>
    </source>
</evidence>
<protein>
    <submittedName>
        <fullName evidence="2">Uncharacterized protein</fullName>
    </submittedName>
</protein>
<dbReference type="EMBL" id="MK016493">
    <property type="protein sequence ID" value="AYQ99278.1"/>
    <property type="molecule type" value="Genomic_DNA"/>
</dbReference>
<keyword evidence="3" id="KW-1185">Reference proteome</keyword>
<proteinExistence type="predicted"/>
<organism evidence="2 3">
    <name type="scientific">Brevibacterium phage Cantare</name>
    <dbReference type="NCBI Taxonomy" id="2338395"/>
    <lineage>
        <taxon>Viruses</taxon>
        <taxon>Duplodnaviria</taxon>
        <taxon>Heunggongvirae</taxon>
        <taxon>Uroviricota</taxon>
        <taxon>Caudoviricetes</taxon>
        <taxon>Cantarevirus</taxon>
        <taxon>Cantarevirus cantare</taxon>
    </lineage>
</organism>
<dbReference type="KEGG" id="vg:77952994"/>
<gene>
    <name evidence="2" type="primary">58</name>
    <name evidence="2" type="ORF">PBI_CANTARE_58</name>
</gene>
<name>A0A3G3LYS8_9CAUD</name>
<dbReference type="GeneID" id="77952994"/>
<evidence type="ECO:0000313" key="3">
    <source>
        <dbReference type="Proteomes" id="UP000279277"/>
    </source>
</evidence>
<dbReference type="Proteomes" id="UP000279277">
    <property type="component" value="Segment"/>
</dbReference>
<evidence type="ECO:0000256" key="1">
    <source>
        <dbReference type="SAM" id="MobiDB-lite"/>
    </source>
</evidence>
<sequence length="154" mass="17483">MPKRTLMVEKDLIPVEKHVEGAPVVDLDKALPHTYYRRRNDNRYVFLTIMPDGLYVGWDTCGSCSRYVTLCQCSRGITPPKSVLYIFNQRTERIDSGILQRVTEIDKTTKKPSGVPARVESQGQVSAPSKRPKRVPKTTTAPEAPKKLRRIKKS</sequence>
<feature type="region of interest" description="Disordered" evidence="1">
    <location>
        <begin position="105"/>
        <end position="154"/>
    </location>
</feature>